<dbReference type="InterPro" id="IPR013106">
    <property type="entry name" value="Ig_V-set"/>
</dbReference>
<organism evidence="8 9">
    <name type="scientific">Leptobrachium leishanense</name>
    <name type="common">Leishan spiny toad</name>
    <dbReference type="NCBI Taxonomy" id="445787"/>
    <lineage>
        <taxon>Eukaryota</taxon>
        <taxon>Metazoa</taxon>
        <taxon>Chordata</taxon>
        <taxon>Craniata</taxon>
        <taxon>Vertebrata</taxon>
        <taxon>Euteleostomi</taxon>
        <taxon>Amphibia</taxon>
        <taxon>Batrachia</taxon>
        <taxon>Anura</taxon>
        <taxon>Pelobatoidea</taxon>
        <taxon>Megophryidae</taxon>
        <taxon>Leptobrachium</taxon>
    </lineage>
</organism>
<evidence type="ECO:0000313" key="9">
    <source>
        <dbReference type="Proteomes" id="UP000694569"/>
    </source>
</evidence>
<reference evidence="8" key="1">
    <citation type="submission" date="2025-08" db="UniProtKB">
        <authorList>
            <consortium name="Ensembl"/>
        </authorList>
    </citation>
    <scope>IDENTIFICATION</scope>
</reference>
<dbReference type="AlphaFoldDB" id="A0A8C5Q367"/>
<evidence type="ECO:0000256" key="5">
    <source>
        <dbReference type="ARBA" id="ARBA00023170"/>
    </source>
</evidence>
<dbReference type="SUPFAM" id="SSF48726">
    <property type="entry name" value="Immunoglobulin"/>
    <property type="match status" value="1"/>
</dbReference>
<proteinExistence type="predicted"/>
<evidence type="ECO:0000256" key="2">
    <source>
        <dbReference type="ARBA" id="ARBA00022692"/>
    </source>
</evidence>
<dbReference type="Gene3D" id="2.60.40.10">
    <property type="entry name" value="Immunoglobulins"/>
    <property type="match status" value="1"/>
</dbReference>
<evidence type="ECO:0000256" key="3">
    <source>
        <dbReference type="ARBA" id="ARBA00022989"/>
    </source>
</evidence>
<dbReference type="PANTHER" id="PTHR19256:SF65">
    <property type="entry name" value="T CELL RECEPTOR GAMMA CONSTANT 1-RELATED"/>
    <property type="match status" value="1"/>
</dbReference>
<keyword evidence="5" id="KW-0675">Receptor</keyword>
<sequence>SITKSARTSVVIECTIEGRSMADQYVHWYRRKEDSKNLEWILYYQTPSNYKNGQDFQNGFSAIKTKDANNCILVLRYPSEKDSGTYFCADSTDTLH</sequence>
<dbReference type="GeneTree" id="ENSGT00970000195704"/>
<keyword evidence="4" id="KW-0472">Membrane</keyword>
<dbReference type="PANTHER" id="PTHR19256">
    <property type="entry name" value="T-CELL RECEPTOR GAMMA CHAIN"/>
    <property type="match status" value="1"/>
</dbReference>
<feature type="domain" description="Ig-like" evidence="7">
    <location>
        <begin position="1"/>
        <end position="96"/>
    </location>
</feature>
<dbReference type="Proteomes" id="UP000694569">
    <property type="component" value="Unplaced"/>
</dbReference>
<dbReference type="InterPro" id="IPR051117">
    <property type="entry name" value="TRG_var/const_region"/>
</dbReference>
<accession>A0A8C5Q367</accession>
<dbReference type="GO" id="GO:0016020">
    <property type="term" value="C:membrane"/>
    <property type="evidence" value="ECO:0007669"/>
    <property type="project" value="UniProtKB-SubCell"/>
</dbReference>
<dbReference type="InterPro" id="IPR036179">
    <property type="entry name" value="Ig-like_dom_sf"/>
</dbReference>
<dbReference type="InterPro" id="IPR013783">
    <property type="entry name" value="Ig-like_fold"/>
</dbReference>
<dbReference type="SMART" id="SM00406">
    <property type="entry name" value="IGv"/>
    <property type="match status" value="1"/>
</dbReference>
<dbReference type="Pfam" id="PF07686">
    <property type="entry name" value="V-set"/>
    <property type="match status" value="1"/>
</dbReference>
<dbReference type="Ensembl" id="ENSLLET00000032756.1">
    <property type="protein sequence ID" value="ENSLLEP00000031544.1"/>
    <property type="gene ID" value="ENSLLEG00000019983.1"/>
</dbReference>
<keyword evidence="2" id="KW-0812">Transmembrane</keyword>
<reference evidence="8" key="2">
    <citation type="submission" date="2025-09" db="UniProtKB">
        <authorList>
            <consortium name="Ensembl"/>
        </authorList>
    </citation>
    <scope>IDENTIFICATION</scope>
</reference>
<evidence type="ECO:0000256" key="1">
    <source>
        <dbReference type="ARBA" id="ARBA00004370"/>
    </source>
</evidence>
<dbReference type="PROSITE" id="PS50835">
    <property type="entry name" value="IG_LIKE"/>
    <property type="match status" value="1"/>
</dbReference>
<keyword evidence="9" id="KW-1185">Reference proteome</keyword>
<keyword evidence="6" id="KW-0393">Immunoglobulin domain</keyword>
<protein>
    <recommendedName>
        <fullName evidence="7">Ig-like domain-containing protein</fullName>
    </recommendedName>
</protein>
<evidence type="ECO:0000259" key="7">
    <source>
        <dbReference type="PROSITE" id="PS50835"/>
    </source>
</evidence>
<dbReference type="InterPro" id="IPR007110">
    <property type="entry name" value="Ig-like_dom"/>
</dbReference>
<name>A0A8C5Q367_9ANUR</name>
<evidence type="ECO:0000313" key="8">
    <source>
        <dbReference type="Ensembl" id="ENSLLEP00000031544.1"/>
    </source>
</evidence>
<comment type="subcellular location">
    <subcellularLocation>
        <location evidence="1">Membrane</location>
    </subcellularLocation>
</comment>
<evidence type="ECO:0000256" key="6">
    <source>
        <dbReference type="ARBA" id="ARBA00023319"/>
    </source>
</evidence>
<evidence type="ECO:0000256" key="4">
    <source>
        <dbReference type="ARBA" id="ARBA00023136"/>
    </source>
</evidence>
<keyword evidence="3" id="KW-1133">Transmembrane helix</keyword>